<accession>A0A0V0QPQ3</accession>
<keyword evidence="13" id="KW-1185">Reference proteome</keyword>
<organism evidence="12 13">
    <name type="scientific">Pseudocohnilembus persalinus</name>
    <name type="common">Ciliate</name>
    <dbReference type="NCBI Taxonomy" id="266149"/>
    <lineage>
        <taxon>Eukaryota</taxon>
        <taxon>Sar</taxon>
        <taxon>Alveolata</taxon>
        <taxon>Ciliophora</taxon>
        <taxon>Intramacronucleata</taxon>
        <taxon>Oligohymenophorea</taxon>
        <taxon>Scuticociliatia</taxon>
        <taxon>Philasterida</taxon>
        <taxon>Pseudocohnilembidae</taxon>
        <taxon>Pseudocohnilembus</taxon>
    </lineage>
</organism>
<dbReference type="Pfam" id="PF00027">
    <property type="entry name" value="cNMP_binding"/>
    <property type="match status" value="1"/>
</dbReference>
<dbReference type="SUPFAM" id="SSF117281">
    <property type="entry name" value="Kelch motif"/>
    <property type="match status" value="1"/>
</dbReference>
<feature type="domain" description="Cyclic nucleotide-binding" evidence="8">
    <location>
        <begin position="650"/>
        <end position="766"/>
    </location>
</feature>
<dbReference type="InterPro" id="IPR001841">
    <property type="entry name" value="Znf_RING"/>
</dbReference>
<dbReference type="Gene3D" id="1.10.287.70">
    <property type="match status" value="1"/>
</dbReference>
<feature type="transmembrane region" description="Helical" evidence="7">
    <location>
        <begin position="416"/>
        <end position="434"/>
    </location>
</feature>
<dbReference type="InterPro" id="IPR001875">
    <property type="entry name" value="DED_dom"/>
</dbReference>
<feature type="domain" description="RING-type" evidence="9">
    <location>
        <begin position="1309"/>
        <end position="1333"/>
    </location>
</feature>
<evidence type="ECO:0000259" key="8">
    <source>
        <dbReference type="PROSITE" id="PS50042"/>
    </source>
</evidence>
<dbReference type="Gene3D" id="3.30.40.10">
    <property type="entry name" value="Zinc/RING finger domain, C3HC4 (zinc finger)"/>
    <property type="match status" value="1"/>
</dbReference>
<evidence type="ECO:0000256" key="4">
    <source>
        <dbReference type="PROSITE-ProRule" id="PRU00024"/>
    </source>
</evidence>
<feature type="compositionally biased region" description="Basic and acidic residues" evidence="6">
    <location>
        <begin position="1253"/>
        <end position="1263"/>
    </location>
</feature>
<gene>
    <name evidence="12" type="ORF">PPERSA_11410</name>
</gene>
<dbReference type="InterPro" id="IPR017907">
    <property type="entry name" value="Znf_RING_CS"/>
</dbReference>
<feature type="transmembrane region" description="Helical" evidence="7">
    <location>
        <begin position="317"/>
        <end position="336"/>
    </location>
</feature>
<dbReference type="InParanoid" id="A0A0V0QPQ3"/>
<feature type="compositionally biased region" description="Polar residues" evidence="6">
    <location>
        <begin position="1176"/>
        <end position="1185"/>
    </location>
</feature>
<dbReference type="PROSITE" id="PS50089">
    <property type="entry name" value="ZF_RING_2"/>
    <property type="match status" value="1"/>
</dbReference>
<feature type="region of interest" description="Disordered" evidence="6">
    <location>
        <begin position="933"/>
        <end position="963"/>
    </location>
</feature>
<feature type="region of interest" description="Disordered" evidence="6">
    <location>
        <begin position="893"/>
        <end position="918"/>
    </location>
</feature>
<dbReference type="Pfam" id="PF00097">
    <property type="entry name" value="zf-C3HC4"/>
    <property type="match status" value="1"/>
</dbReference>
<comment type="caution">
    <text evidence="12">The sequence shown here is derived from an EMBL/GenBank/DDBJ whole genome shotgun (WGS) entry which is preliminary data.</text>
</comment>
<dbReference type="SUPFAM" id="SSF57845">
    <property type="entry name" value="B-box zinc-binding domain"/>
    <property type="match status" value="1"/>
</dbReference>
<evidence type="ECO:0000256" key="5">
    <source>
        <dbReference type="SAM" id="Coils"/>
    </source>
</evidence>
<sequence length="1962" mass="231564">MQKQREDLSIDESINWEYLDQSSNQREQINNSYQFNPNFQNQSIHQLIGQDSNSTSRNNTSRQFKNQLQFAKVYENIQNENNNGSKTEKPLSIQTQNQNFSQQNNEQQFSNEIKFSQTPGRKNRQLEHLKTKQNSHLQSSQAMSGHILSQIEDSANMSQRSKHVKSPFEKKLYNGSTLLDKKKTLKYTQNSANSISTANPQKLALRLKQPRKKLRYFTQVVMNLTYVTAFLQIMKELIFGSISVKKLSDLEIEALNDYSHSQEQFKASAKMKEQMRTKILNQKKKTLTDCLWQVFFKIVTCFPIIRPNLRMKMFFDCYFGYLVLFRMYFTTIKYVFFLTDLRGSVNIIKGYTIFLINFSFLIDIFISFHTGYYEHGLLIMDRKKIAIRYIKTSFFSDVLVQIPMIFQLAISEQSSFNVIVFGYVLESMIFLKIFSLNTLVKRCERVVSENEIGAAWWPLLSLIVKILILAHFLGCFYFLVGVYQIEYLQDERNWIQALDQNYFGNKPLYDQGWFLKYLVSIFWSLGIMIQSVLEIPQTKIELIFTCVFVVIMTGTLGYVISTIGQILDNIEKKNKKYRLERERTFRFLNKKEIPEKLKERVTLYLDYVHEYEKQRNLEEEKLVLDRMPKQLKRDLLLEVNKGKINFFQAISENFGEQTLKELTLEIKSSMFATGDIIFNEGQTPDDDDFSLYVVSKGKVQMFYSFPNGEYSVIGYKNEGTMFGEVEFFTGQPREWGIRAVQPSSILSIKRSRFIEILQKNEQDKERFCFIKDKLIQNKTSIEFPQFCSLCQGIGHFPKSCPNTHFNIDLKQLIYDYNTYDIQINRSTFNRIELKSHNALLDYDDIKECAIEIIQQDYDDYLKEETMKIQEMQLIYEEEQIEEDDFCSFVPFQQKKKDKERRGSKKQSNLQNLNPEHQFAAGDGINMAISSFNQHERSNERRQSYHLKTQEDQDRQRKSSYIGDNQYNKFNIQVNSIENQNNLPIINEKREEKSKIINDQKEMIKILQNQLKIKKGQEFDNMVRQSHSGMTSQIRHNFFNNQRQSNNLTQSNELDQSYKHLYQSKDKLEKNVNSLLQNTNKARQLLFQPYHEQKIKQMNADIYTNFDKIQEFEIYYTQFNYSQISKQENLKHIFQVETKQTEEEDKQYSQAPSGFLLTNKMSKRSLKIRQETGSSRILQDSVLQNQKQREQQDDTKYSFSPYKQGFGERNKFSQITLVNKSLMKKSPTQQSNNNLARHGKTKTYNRRSSSSPKKKIDFQFKYESDSEDDEEEQVQEQVQEQEEQEQEHQNNHDLPFSVRDKRVPKILHKCGHTMCQNCIEKINKLGIVKCPFCKEEYKYTCEKDFPNNFLLQNMIEQQSNDTSSAQKLVVNPRKKVKKQLYFGSDDSNDDSVKESYQFEGVCVEHQEQKYEFYCKQCKLFICKKCLSSHQKHEIHLLEETQEMIVKLNNQNIKELENMNRSLNQLRSQFEFFQRDYQQYNQGQVQFAEQQFDEYAQQIMLKKDDTINEFYNSQEEYEQKIKQNISKFNDYITLVKKQFQQVKDIQQKIQQSTLDNLYQKGVGQFDQTKKIESIKQKIEENVGLQFQEVKKIIENLQKEKESNFASSGSQIVFNYNIINQDSINKIAEIKHNQLIQKQIQFYEDLENEQINKIHQIQQKNSQNYDSLQQFQQEQQEQEEGKLNNLEQSQKQGVVQQIQELQYPQPLNNIKDTSNNNYAKQLISQNSMSTFSNYNSNGYSTTANTAIQCQSNFDFSEQNSSNNIQGIQNFKNIKNLLKMNQQFTPQQVQQSPASSNRTPGKYFLSFQNKACLLNSQKIIIFDIATQQWEMKQLKFQYDIQQREAKQFQLKNHGIAVYLQGSKVFYSGGGPSNTSYILDFQDEIVKITEMPQSLDKRIWHAAYYIRPYIYVIGGFNGAERLSACERIDIIKKEKYEPLPQMHEPRSLFGSCLVNNNIYVFGGLGRC</sequence>
<proteinExistence type="predicted"/>
<evidence type="ECO:0000259" key="11">
    <source>
        <dbReference type="PROSITE" id="PS50168"/>
    </source>
</evidence>
<dbReference type="PROSITE" id="PS50119">
    <property type="entry name" value="ZF_BBOX"/>
    <property type="match status" value="1"/>
</dbReference>
<keyword evidence="3" id="KW-0862">Zinc</keyword>
<dbReference type="OrthoDB" id="292483at2759"/>
<name>A0A0V0QPQ3_PSEPJ</name>
<feature type="compositionally biased region" description="Polar residues" evidence="6">
    <location>
        <begin position="1225"/>
        <end position="1234"/>
    </location>
</feature>
<feature type="transmembrane region" description="Helical" evidence="7">
    <location>
        <begin position="455"/>
        <end position="480"/>
    </location>
</feature>
<dbReference type="GO" id="GO:0005249">
    <property type="term" value="F:voltage-gated potassium channel activity"/>
    <property type="evidence" value="ECO:0007669"/>
    <property type="project" value="TreeGrafter"/>
</dbReference>
<dbReference type="InterPro" id="IPR018490">
    <property type="entry name" value="cNMP-bd_dom_sf"/>
</dbReference>
<dbReference type="PANTHER" id="PTHR10217">
    <property type="entry name" value="VOLTAGE AND LIGAND GATED POTASSIUM CHANNEL"/>
    <property type="match status" value="1"/>
</dbReference>
<evidence type="ECO:0000256" key="6">
    <source>
        <dbReference type="SAM" id="MobiDB-lite"/>
    </source>
</evidence>
<dbReference type="InterPro" id="IPR006652">
    <property type="entry name" value="Kelch_1"/>
</dbReference>
<dbReference type="InterPro" id="IPR013083">
    <property type="entry name" value="Znf_RING/FYVE/PHD"/>
</dbReference>
<feature type="region of interest" description="Disordered" evidence="6">
    <location>
        <begin position="1176"/>
        <end position="1204"/>
    </location>
</feature>
<dbReference type="SMART" id="SM00336">
    <property type="entry name" value="BBOX"/>
    <property type="match status" value="1"/>
</dbReference>
<dbReference type="Proteomes" id="UP000054937">
    <property type="component" value="Unassembled WGS sequence"/>
</dbReference>
<dbReference type="InterPro" id="IPR000315">
    <property type="entry name" value="Znf_B-box"/>
</dbReference>
<dbReference type="SMART" id="SM00100">
    <property type="entry name" value="cNMP"/>
    <property type="match status" value="1"/>
</dbReference>
<dbReference type="InterPro" id="IPR014710">
    <property type="entry name" value="RmlC-like_jellyroll"/>
</dbReference>
<dbReference type="Pfam" id="PF00643">
    <property type="entry name" value="zf-B_box"/>
    <property type="match status" value="1"/>
</dbReference>
<feature type="compositionally biased region" description="Acidic residues" evidence="6">
    <location>
        <begin position="1264"/>
        <end position="1284"/>
    </location>
</feature>
<feature type="region of interest" description="Disordered" evidence="6">
    <location>
        <begin position="1221"/>
        <end position="1296"/>
    </location>
</feature>
<feature type="compositionally biased region" description="Basic and acidic residues" evidence="6">
    <location>
        <begin position="1186"/>
        <end position="1195"/>
    </location>
</feature>
<feature type="coiled-coil region" evidence="5">
    <location>
        <begin position="1436"/>
        <end position="1474"/>
    </location>
</feature>
<dbReference type="GO" id="GO:0042391">
    <property type="term" value="P:regulation of membrane potential"/>
    <property type="evidence" value="ECO:0007669"/>
    <property type="project" value="TreeGrafter"/>
</dbReference>
<evidence type="ECO:0000256" key="7">
    <source>
        <dbReference type="SAM" id="Phobius"/>
    </source>
</evidence>
<dbReference type="InterPro" id="IPR018957">
    <property type="entry name" value="Znf_C3HC4_RING-type"/>
</dbReference>
<feature type="coiled-coil region" evidence="5">
    <location>
        <begin position="1057"/>
        <end position="1084"/>
    </location>
</feature>
<evidence type="ECO:0000313" key="13">
    <source>
        <dbReference type="Proteomes" id="UP000054937"/>
    </source>
</evidence>
<dbReference type="CDD" id="cd19756">
    <property type="entry name" value="Bbox2"/>
    <property type="match status" value="1"/>
</dbReference>
<evidence type="ECO:0000259" key="9">
    <source>
        <dbReference type="PROSITE" id="PS50089"/>
    </source>
</evidence>
<dbReference type="EMBL" id="LDAU01000120">
    <property type="protein sequence ID" value="KRX04286.1"/>
    <property type="molecule type" value="Genomic_DNA"/>
</dbReference>
<keyword evidence="7" id="KW-0812">Transmembrane</keyword>
<keyword evidence="1" id="KW-0479">Metal-binding</keyword>
<evidence type="ECO:0000259" key="10">
    <source>
        <dbReference type="PROSITE" id="PS50119"/>
    </source>
</evidence>
<dbReference type="SMART" id="SM00612">
    <property type="entry name" value="Kelch"/>
    <property type="match status" value="1"/>
</dbReference>
<feature type="domain" description="DED" evidence="11">
    <location>
        <begin position="555"/>
        <end position="641"/>
    </location>
</feature>
<dbReference type="PANTHER" id="PTHR10217:SF435">
    <property type="entry name" value="POTASSIUM VOLTAGE-GATED CHANNEL PROTEIN EAG"/>
    <property type="match status" value="1"/>
</dbReference>
<keyword evidence="7" id="KW-1133">Transmembrane helix</keyword>
<feature type="transmembrane region" description="Helical" evidence="7">
    <location>
        <begin position="540"/>
        <end position="560"/>
    </location>
</feature>
<dbReference type="PROSITE" id="PS50042">
    <property type="entry name" value="CNMP_BINDING_3"/>
    <property type="match status" value="1"/>
</dbReference>
<dbReference type="Gene3D" id="2.120.10.80">
    <property type="entry name" value="Kelch-type beta propeller"/>
    <property type="match status" value="1"/>
</dbReference>
<feature type="domain" description="B box-type" evidence="10">
    <location>
        <begin position="1396"/>
        <end position="1436"/>
    </location>
</feature>
<feature type="transmembrane region" description="Helical" evidence="7">
    <location>
        <begin position="348"/>
        <end position="368"/>
    </location>
</feature>
<evidence type="ECO:0000256" key="1">
    <source>
        <dbReference type="ARBA" id="ARBA00022723"/>
    </source>
</evidence>
<dbReference type="CDD" id="cd00038">
    <property type="entry name" value="CAP_ED"/>
    <property type="match status" value="1"/>
</dbReference>
<keyword evidence="5" id="KW-0175">Coiled coil</keyword>
<dbReference type="Gene3D" id="2.60.120.10">
    <property type="entry name" value="Jelly Rolls"/>
    <property type="match status" value="1"/>
</dbReference>
<dbReference type="InterPro" id="IPR000595">
    <property type="entry name" value="cNMP-bd_dom"/>
</dbReference>
<keyword evidence="7" id="KW-0472">Membrane</keyword>
<evidence type="ECO:0000256" key="2">
    <source>
        <dbReference type="ARBA" id="ARBA00022771"/>
    </source>
</evidence>
<dbReference type="InterPro" id="IPR050818">
    <property type="entry name" value="KCNH_animal-type"/>
</dbReference>
<feature type="coiled-coil region" evidence="5">
    <location>
        <begin position="989"/>
        <end position="1016"/>
    </location>
</feature>
<evidence type="ECO:0000256" key="3">
    <source>
        <dbReference type="ARBA" id="ARBA00022833"/>
    </source>
</evidence>
<protein>
    <submittedName>
        <fullName evidence="12">Cyclic nucleotide-binding protein</fullName>
    </submittedName>
</protein>
<dbReference type="InterPro" id="IPR015915">
    <property type="entry name" value="Kelch-typ_b-propeller"/>
</dbReference>
<dbReference type="SUPFAM" id="SSF57850">
    <property type="entry name" value="RING/U-box"/>
    <property type="match status" value="1"/>
</dbReference>
<dbReference type="GO" id="GO:0008270">
    <property type="term" value="F:zinc ion binding"/>
    <property type="evidence" value="ECO:0007669"/>
    <property type="project" value="UniProtKB-KW"/>
</dbReference>
<keyword evidence="2 4" id="KW-0863">Zinc-finger</keyword>
<dbReference type="SUPFAM" id="SSF81324">
    <property type="entry name" value="Voltage-gated potassium channels"/>
    <property type="match status" value="1"/>
</dbReference>
<evidence type="ECO:0000313" key="12">
    <source>
        <dbReference type="EMBL" id="KRX04286.1"/>
    </source>
</evidence>
<dbReference type="GO" id="GO:0005886">
    <property type="term" value="C:plasma membrane"/>
    <property type="evidence" value="ECO:0007669"/>
    <property type="project" value="TreeGrafter"/>
</dbReference>
<dbReference type="SUPFAM" id="SSF51206">
    <property type="entry name" value="cAMP-binding domain-like"/>
    <property type="match status" value="1"/>
</dbReference>
<reference evidence="12 13" key="1">
    <citation type="journal article" date="2015" name="Sci. Rep.">
        <title>Genome of the facultative scuticociliatosis pathogen Pseudocohnilembus persalinus provides insight into its virulence through horizontal gene transfer.</title>
        <authorList>
            <person name="Xiong J."/>
            <person name="Wang G."/>
            <person name="Cheng J."/>
            <person name="Tian M."/>
            <person name="Pan X."/>
            <person name="Warren A."/>
            <person name="Jiang C."/>
            <person name="Yuan D."/>
            <person name="Miao W."/>
        </authorList>
    </citation>
    <scope>NUCLEOTIDE SEQUENCE [LARGE SCALE GENOMIC DNA]</scope>
    <source>
        <strain evidence="12">36N120E</strain>
    </source>
</reference>
<dbReference type="Gene3D" id="3.30.160.60">
    <property type="entry name" value="Classic Zinc Finger"/>
    <property type="match status" value="1"/>
</dbReference>
<feature type="compositionally biased region" description="Basic and acidic residues" evidence="6">
    <location>
        <begin position="933"/>
        <end position="956"/>
    </location>
</feature>
<feature type="transmembrane region" description="Helical" evidence="7">
    <location>
        <begin position="514"/>
        <end position="533"/>
    </location>
</feature>
<dbReference type="Gene3D" id="1.10.287.630">
    <property type="entry name" value="Helix hairpin bin"/>
    <property type="match status" value="1"/>
</dbReference>
<dbReference type="PROSITE" id="PS00518">
    <property type="entry name" value="ZF_RING_1"/>
    <property type="match status" value="1"/>
</dbReference>
<dbReference type="PROSITE" id="PS50168">
    <property type="entry name" value="DED"/>
    <property type="match status" value="1"/>
</dbReference>